<dbReference type="InterPro" id="IPR012093">
    <property type="entry name" value="Pirin"/>
</dbReference>
<evidence type="ECO:0000313" key="2">
    <source>
        <dbReference type="EMBL" id="CAB4987837.1"/>
    </source>
</evidence>
<protein>
    <submittedName>
        <fullName evidence="2">Unannotated protein</fullName>
    </submittedName>
</protein>
<evidence type="ECO:0000259" key="1">
    <source>
        <dbReference type="Pfam" id="PF05726"/>
    </source>
</evidence>
<dbReference type="SUPFAM" id="SSF51182">
    <property type="entry name" value="RmlC-like cupins"/>
    <property type="match status" value="1"/>
</dbReference>
<dbReference type="PIRSF" id="PIRSF006232">
    <property type="entry name" value="Pirin"/>
    <property type="match status" value="1"/>
</dbReference>
<dbReference type="EMBL" id="CAFBOM010000126">
    <property type="protein sequence ID" value="CAB4987837.1"/>
    <property type="molecule type" value="Genomic_DNA"/>
</dbReference>
<dbReference type="PANTHER" id="PTHR13903">
    <property type="entry name" value="PIRIN-RELATED"/>
    <property type="match status" value="1"/>
</dbReference>
<dbReference type="InterPro" id="IPR011051">
    <property type="entry name" value="RmlC_Cupin_sf"/>
</dbReference>
<dbReference type="InterPro" id="IPR014710">
    <property type="entry name" value="RmlC-like_jellyroll"/>
</dbReference>
<dbReference type="Pfam" id="PF05726">
    <property type="entry name" value="Pirin_C"/>
    <property type="match status" value="1"/>
</dbReference>
<reference evidence="2" key="1">
    <citation type="submission" date="2020-05" db="EMBL/GenBank/DDBJ databases">
        <authorList>
            <person name="Chiriac C."/>
            <person name="Salcher M."/>
            <person name="Ghai R."/>
            <person name="Kavagutti S V."/>
        </authorList>
    </citation>
    <scope>NUCLEOTIDE SEQUENCE</scope>
</reference>
<gene>
    <name evidence="2" type="ORF">UFOPK3957_00840</name>
</gene>
<dbReference type="CDD" id="cd02247">
    <property type="entry name" value="cupin_pirin_C"/>
    <property type="match status" value="1"/>
</dbReference>
<accession>A0A6J7N3Y1</accession>
<dbReference type="InterPro" id="IPR008778">
    <property type="entry name" value="Pirin_C_dom"/>
</dbReference>
<dbReference type="PANTHER" id="PTHR13903:SF8">
    <property type="entry name" value="PIRIN"/>
    <property type="match status" value="1"/>
</dbReference>
<organism evidence="2">
    <name type="scientific">freshwater metagenome</name>
    <dbReference type="NCBI Taxonomy" id="449393"/>
    <lineage>
        <taxon>unclassified sequences</taxon>
        <taxon>metagenomes</taxon>
        <taxon>ecological metagenomes</taxon>
    </lineage>
</organism>
<sequence>MTAGDGILHIETPPEHLVVSGGLFHGLQLWINLPRDKKRIAPQYQDLHGEDCTMVTSADGGALLRVLAGEIAGHQGPGISHTPLAIAHLTLAPGAQVQIPWRTDFNALAYVLAGAGTVGPADQPFSTGEMAVLAGGDYIQITANETQESRTPSLEIFLLGGVPLREPVVQYGPFVMCSNAEIMEAVEDFQAGRFGQIPSDAIQPYRMGS</sequence>
<dbReference type="AlphaFoldDB" id="A0A6J7N3Y1"/>
<dbReference type="Gene3D" id="2.60.120.10">
    <property type="entry name" value="Jelly Rolls"/>
    <property type="match status" value="1"/>
</dbReference>
<proteinExistence type="predicted"/>
<feature type="domain" description="Pirin C-terminal" evidence="1">
    <location>
        <begin position="87"/>
        <end position="195"/>
    </location>
</feature>
<name>A0A6J7N3Y1_9ZZZZ</name>